<sequence length="102" mass="12012">MNIRINNIDYTLKYTIRALFIFEQITNKTFEIKNVTDTYIFLYSIILANNANCMLTFTDLIDACDEDNTIMQQFNEFLITNSEKNKLFNSNDNDDDVSKKKD</sequence>
<protein>
    <submittedName>
        <fullName evidence="1">Uncharacterized protein</fullName>
    </submittedName>
</protein>
<evidence type="ECO:0000313" key="2">
    <source>
        <dbReference type="Proteomes" id="UP001204579"/>
    </source>
</evidence>
<gene>
    <name evidence="1" type="ORF">NW209_12875</name>
</gene>
<dbReference type="Proteomes" id="UP001204579">
    <property type="component" value="Unassembled WGS sequence"/>
</dbReference>
<dbReference type="AlphaFoldDB" id="A0AAW5N2Z0"/>
<accession>A0AAW5N2Z0</accession>
<dbReference type="RefSeq" id="WP_258336134.1">
    <property type="nucleotide sequence ID" value="NZ_JANRHJ010000015.1"/>
</dbReference>
<evidence type="ECO:0000313" key="1">
    <source>
        <dbReference type="EMBL" id="MCR8874891.1"/>
    </source>
</evidence>
<keyword evidence="2" id="KW-1185">Reference proteome</keyword>
<dbReference type="EMBL" id="JANRHJ010000015">
    <property type="protein sequence ID" value="MCR8874891.1"/>
    <property type="molecule type" value="Genomic_DNA"/>
</dbReference>
<name>A0AAW5N2Z0_9BACT</name>
<comment type="caution">
    <text evidence="1">The sequence shown here is derived from an EMBL/GenBank/DDBJ whole genome shotgun (WGS) entry which is preliminary data.</text>
</comment>
<organism evidence="1 2">
    <name type="scientific">Phocaeicola barnesiae</name>
    <dbReference type="NCBI Taxonomy" id="376804"/>
    <lineage>
        <taxon>Bacteria</taxon>
        <taxon>Pseudomonadati</taxon>
        <taxon>Bacteroidota</taxon>
        <taxon>Bacteroidia</taxon>
        <taxon>Bacteroidales</taxon>
        <taxon>Bacteroidaceae</taxon>
        <taxon>Phocaeicola</taxon>
    </lineage>
</organism>
<reference evidence="1 2" key="1">
    <citation type="submission" date="2022-08" db="EMBL/GenBank/DDBJ databases">
        <authorList>
            <person name="Zeman M."/>
            <person name="Kubasova T."/>
        </authorList>
    </citation>
    <scope>NUCLEOTIDE SEQUENCE [LARGE SCALE GENOMIC DNA]</scope>
    <source>
        <strain evidence="1 2">ET62</strain>
    </source>
</reference>
<proteinExistence type="predicted"/>